<evidence type="ECO:0000256" key="6">
    <source>
        <dbReference type="ARBA" id="ARBA00022723"/>
    </source>
</evidence>
<gene>
    <name evidence="14" type="ORF">KI387_012775</name>
</gene>
<keyword evidence="12" id="KW-0670">Pyruvate</keyword>
<dbReference type="InterPro" id="IPR001697">
    <property type="entry name" value="Pyr_Knase"/>
</dbReference>
<evidence type="ECO:0000313" key="15">
    <source>
        <dbReference type="Proteomes" id="UP000824469"/>
    </source>
</evidence>
<evidence type="ECO:0000256" key="7">
    <source>
        <dbReference type="ARBA" id="ARBA00022741"/>
    </source>
</evidence>
<proteinExistence type="inferred from homology"/>
<dbReference type="PANTHER" id="PTHR11817">
    <property type="entry name" value="PYRUVATE KINASE"/>
    <property type="match status" value="1"/>
</dbReference>
<dbReference type="GO" id="GO:0000287">
    <property type="term" value="F:magnesium ion binding"/>
    <property type="evidence" value="ECO:0007669"/>
    <property type="project" value="InterPro"/>
</dbReference>
<feature type="domain" description="Pyruvate kinase barrel" evidence="13">
    <location>
        <begin position="28"/>
        <end position="96"/>
    </location>
</feature>
<keyword evidence="7" id="KW-0547">Nucleotide-binding</keyword>
<dbReference type="Pfam" id="PF00224">
    <property type="entry name" value="PK"/>
    <property type="match status" value="1"/>
</dbReference>
<evidence type="ECO:0000313" key="14">
    <source>
        <dbReference type="EMBL" id="KAH9301192.1"/>
    </source>
</evidence>
<dbReference type="GO" id="GO:0030955">
    <property type="term" value="F:potassium ion binding"/>
    <property type="evidence" value="ECO:0007669"/>
    <property type="project" value="InterPro"/>
</dbReference>
<feature type="non-terminal residue" evidence="14">
    <location>
        <position position="220"/>
    </location>
</feature>
<evidence type="ECO:0000256" key="10">
    <source>
        <dbReference type="ARBA" id="ARBA00022842"/>
    </source>
</evidence>
<protein>
    <recommendedName>
        <fullName evidence="4">pyruvate kinase</fullName>
        <ecNumber evidence="4">2.7.1.40</ecNumber>
    </recommendedName>
</protein>
<dbReference type="GO" id="GO:0005524">
    <property type="term" value="F:ATP binding"/>
    <property type="evidence" value="ECO:0007669"/>
    <property type="project" value="UniProtKB-KW"/>
</dbReference>
<keyword evidence="10" id="KW-0460">Magnesium</keyword>
<evidence type="ECO:0000256" key="3">
    <source>
        <dbReference type="ARBA" id="ARBA00008663"/>
    </source>
</evidence>
<comment type="caution">
    <text evidence="14">The sequence shown here is derived from an EMBL/GenBank/DDBJ whole genome shotgun (WGS) entry which is preliminary data.</text>
</comment>
<evidence type="ECO:0000256" key="12">
    <source>
        <dbReference type="ARBA" id="ARBA00023317"/>
    </source>
</evidence>
<dbReference type="EMBL" id="JAHRHJ020000009">
    <property type="protein sequence ID" value="KAH9301192.1"/>
    <property type="molecule type" value="Genomic_DNA"/>
</dbReference>
<keyword evidence="5" id="KW-0808">Transferase</keyword>
<evidence type="ECO:0000256" key="9">
    <source>
        <dbReference type="ARBA" id="ARBA00022840"/>
    </source>
</evidence>
<keyword evidence="8" id="KW-0418">Kinase</keyword>
<dbReference type="GO" id="GO:0004743">
    <property type="term" value="F:pyruvate kinase activity"/>
    <property type="evidence" value="ECO:0007669"/>
    <property type="project" value="UniProtKB-EC"/>
</dbReference>
<keyword evidence="6" id="KW-0479">Metal-binding</keyword>
<dbReference type="InterPro" id="IPR015793">
    <property type="entry name" value="Pyrv_Knase_brl"/>
</dbReference>
<evidence type="ECO:0000256" key="8">
    <source>
        <dbReference type="ARBA" id="ARBA00022777"/>
    </source>
</evidence>
<dbReference type="Proteomes" id="UP000824469">
    <property type="component" value="Unassembled WGS sequence"/>
</dbReference>
<evidence type="ECO:0000256" key="11">
    <source>
        <dbReference type="ARBA" id="ARBA00023152"/>
    </source>
</evidence>
<name>A0AA38CPJ9_TAXCH</name>
<dbReference type="EC" id="2.7.1.40" evidence="4"/>
<comment type="pathway">
    <text evidence="2">Carbohydrate degradation; glycolysis; pyruvate from D-glyceraldehyde 3-phosphate: step 5/5.</text>
</comment>
<evidence type="ECO:0000259" key="13">
    <source>
        <dbReference type="Pfam" id="PF00224"/>
    </source>
</evidence>
<dbReference type="InterPro" id="IPR015813">
    <property type="entry name" value="Pyrv/PenolPyrv_kinase-like_dom"/>
</dbReference>
<dbReference type="InterPro" id="IPR040442">
    <property type="entry name" value="Pyrv_kinase-like_dom_sf"/>
</dbReference>
<dbReference type="AlphaFoldDB" id="A0AA38CPJ9"/>
<dbReference type="Gene3D" id="3.20.20.60">
    <property type="entry name" value="Phosphoenolpyruvate-binding domains"/>
    <property type="match status" value="1"/>
</dbReference>
<comment type="cofactor">
    <cofactor evidence="1">
        <name>K(+)</name>
        <dbReference type="ChEBI" id="CHEBI:29103"/>
    </cofactor>
</comment>
<dbReference type="SUPFAM" id="SSF51621">
    <property type="entry name" value="Phosphoenolpyruvate/pyruvate domain"/>
    <property type="match status" value="1"/>
</dbReference>
<accession>A0AA38CPJ9</accession>
<evidence type="ECO:0000256" key="4">
    <source>
        <dbReference type="ARBA" id="ARBA00012142"/>
    </source>
</evidence>
<sequence length="220" mass="24675">GKDNIQLRESVDVEDKSTGIWRKPSEQRKTKIVCTIGPSTSTPEMIRKLAEAGMNVARMNMSHGDHASHKRFTGLVEEYNAQNADNVITIMLDTKQSRDGACDVDTLRDRRVICSIMWVIFAWGVEHNVELLSAKLAVDTTRKSNKISLSIMAVNRIKIGDLDELVYPHLAIHKNPEVKDMVSAVAELALSYLASDRDVKPDIKEVASKLEEINQLHKQI</sequence>
<evidence type="ECO:0000256" key="5">
    <source>
        <dbReference type="ARBA" id="ARBA00022679"/>
    </source>
</evidence>
<comment type="similarity">
    <text evidence="3">Belongs to the pyruvate kinase family.</text>
</comment>
<dbReference type="GO" id="GO:0016301">
    <property type="term" value="F:kinase activity"/>
    <property type="evidence" value="ECO:0007669"/>
    <property type="project" value="UniProtKB-KW"/>
</dbReference>
<keyword evidence="15" id="KW-1185">Reference proteome</keyword>
<evidence type="ECO:0000256" key="1">
    <source>
        <dbReference type="ARBA" id="ARBA00001958"/>
    </source>
</evidence>
<keyword evidence="11" id="KW-0324">Glycolysis</keyword>
<organism evidence="14 15">
    <name type="scientific">Taxus chinensis</name>
    <name type="common">Chinese yew</name>
    <name type="synonym">Taxus wallichiana var. chinensis</name>
    <dbReference type="NCBI Taxonomy" id="29808"/>
    <lineage>
        <taxon>Eukaryota</taxon>
        <taxon>Viridiplantae</taxon>
        <taxon>Streptophyta</taxon>
        <taxon>Embryophyta</taxon>
        <taxon>Tracheophyta</taxon>
        <taxon>Spermatophyta</taxon>
        <taxon>Pinopsida</taxon>
        <taxon>Pinidae</taxon>
        <taxon>Conifers II</taxon>
        <taxon>Cupressales</taxon>
        <taxon>Taxaceae</taxon>
        <taxon>Taxus</taxon>
    </lineage>
</organism>
<keyword evidence="9" id="KW-0067">ATP-binding</keyword>
<evidence type="ECO:0000256" key="2">
    <source>
        <dbReference type="ARBA" id="ARBA00004997"/>
    </source>
</evidence>
<reference evidence="14 15" key="1">
    <citation type="journal article" date="2021" name="Nat. Plants">
        <title>The Taxus genome provides insights into paclitaxel biosynthesis.</title>
        <authorList>
            <person name="Xiong X."/>
            <person name="Gou J."/>
            <person name="Liao Q."/>
            <person name="Li Y."/>
            <person name="Zhou Q."/>
            <person name="Bi G."/>
            <person name="Li C."/>
            <person name="Du R."/>
            <person name="Wang X."/>
            <person name="Sun T."/>
            <person name="Guo L."/>
            <person name="Liang H."/>
            <person name="Lu P."/>
            <person name="Wu Y."/>
            <person name="Zhang Z."/>
            <person name="Ro D.K."/>
            <person name="Shang Y."/>
            <person name="Huang S."/>
            <person name="Yan J."/>
        </authorList>
    </citation>
    <scope>NUCLEOTIDE SEQUENCE [LARGE SCALE GENOMIC DNA]</scope>
    <source>
        <strain evidence="14">Ta-2019</strain>
    </source>
</reference>